<dbReference type="AlphaFoldDB" id="A0A2N0NRL4"/>
<keyword evidence="1" id="KW-0723">Serine/threonine-protein kinase</keyword>
<evidence type="ECO:0000313" key="7">
    <source>
        <dbReference type="EMBL" id="PKB97214.1"/>
    </source>
</evidence>
<gene>
    <name evidence="7" type="ORF">RhiirA5_433529</name>
</gene>
<dbReference type="Pfam" id="PF00069">
    <property type="entry name" value="Pkinase"/>
    <property type="match status" value="1"/>
</dbReference>
<evidence type="ECO:0000256" key="3">
    <source>
        <dbReference type="ARBA" id="ARBA00022741"/>
    </source>
</evidence>
<dbReference type="GO" id="GO:0005524">
    <property type="term" value="F:ATP binding"/>
    <property type="evidence" value="ECO:0007669"/>
    <property type="project" value="UniProtKB-KW"/>
</dbReference>
<dbReference type="Gene3D" id="1.10.510.10">
    <property type="entry name" value="Transferase(Phosphotransferase) domain 1"/>
    <property type="match status" value="2"/>
</dbReference>
<evidence type="ECO:0000313" key="8">
    <source>
        <dbReference type="Proteomes" id="UP000232722"/>
    </source>
</evidence>
<dbReference type="SUPFAM" id="SSF56112">
    <property type="entry name" value="Protein kinase-like (PK-like)"/>
    <property type="match status" value="1"/>
</dbReference>
<protein>
    <submittedName>
        <fullName evidence="7">Kinase-like protein</fullName>
    </submittedName>
</protein>
<dbReference type="PANTHER" id="PTHR24351">
    <property type="entry name" value="RIBOSOMAL PROTEIN S6 KINASE"/>
    <property type="match status" value="1"/>
</dbReference>
<evidence type="ECO:0000256" key="2">
    <source>
        <dbReference type="ARBA" id="ARBA00022679"/>
    </source>
</evidence>
<dbReference type="InterPro" id="IPR000719">
    <property type="entry name" value="Prot_kinase_dom"/>
</dbReference>
<dbReference type="Proteomes" id="UP000232722">
    <property type="component" value="Unassembled WGS sequence"/>
</dbReference>
<dbReference type="GO" id="GO:0004674">
    <property type="term" value="F:protein serine/threonine kinase activity"/>
    <property type="evidence" value="ECO:0007669"/>
    <property type="project" value="UniProtKB-KW"/>
</dbReference>
<evidence type="ECO:0000256" key="1">
    <source>
        <dbReference type="ARBA" id="ARBA00022527"/>
    </source>
</evidence>
<dbReference type="VEuPathDB" id="FungiDB:RhiirA1_473337"/>
<proteinExistence type="predicted"/>
<keyword evidence="3" id="KW-0547">Nucleotide-binding</keyword>
<keyword evidence="4 7" id="KW-0418">Kinase</keyword>
<comment type="caution">
    <text evidence="7">The sequence shown here is derived from an EMBL/GenBank/DDBJ whole genome shotgun (WGS) entry which is preliminary data.</text>
</comment>
<reference evidence="7 8" key="2">
    <citation type="submission" date="2017-09" db="EMBL/GenBank/DDBJ databases">
        <title>Extensive intraspecific genome diversity in a model arbuscular mycorrhizal fungus.</title>
        <authorList>
            <person name="Chen E.C."/>
            <person name="Morin E."/>
            <person name="Beaudet D."/>
            <person name="Noel J."/>
            <person name="Ndikumana S."/>
            <person name="Charron P."/>
            <person name="St-Onge C."/>
            <person name="Giorgi J."/>
            <person name="Grigoriev I.V."/>
            <person name="Roux C."/>
            <person name="Martin F.M."/>
            <person name="Corradi N."/>
        </authorList>
    </citation>
    <scope>NUCLEOTIDE SEQUENCE [LARGE SCALE GENOMIC DNA]</scope>
    <source>
        <strain evidence="7 8">A5</strain>
    </source>
</reference>
<dbReference type="VEuPathDB" id="FungiDB:FUN_001042"/>
<accession>A0A2N0NRL4</accession>
<keyword evidence="2" id="KW-0808">Transferase</keyword>
<evidence type="ECO:0000259" key="6">
    <source>
        <dbReference type="PROSITE" id="PS50011"/>
    </source>
</evidence>
<keyword evidence="5" id="KW-0067">ATP-binding</keyword>
<reference evidence="7 8" key="1">
    <citation type="submission" date="2016-04" db="EMBL/GenBank/DDBJ databases">
        <title>Genome analyses suggest a sexual origin of heterokaryosis in a supposedly ancient asexual fungus.</title>
        <authorList>
            <person name="Ropars J."/>
            <person name="Sedzielewska K."/>
            <person name="Noel J."/>
            <person name="Charron P."/>
            <person name="Farinelli L."/>
            <person name="Marton T."/>
            <person name="Kruger M."/>
            <person name="Pelin A."/>
            <person name="Brachmann A."/>
            <person name="Corradi N."/>
        </authorList>
    </citation>
    <scope>NUCLEOTIDE SEQUENCE [LARGE SCALE GENOMIC DNA]</scope>
    <source>
        <strain evidence="7 8">A5</strain>
    </source>
</reference>
<dbReference type="InterPro" id="IPR011009">
    <property type="entry name" value="Kinase-like_dom_sf"/>
</dbReference>
<evidence type="ECO:0000256" key="4">
    <source>
        <dbReference type="ARBA" id="ARBA00022777"/>
    </source>
</evidence>
<evidence type="ECO:0000256" key="5">
    <source>
        <dbReference type="ARBA" id="ARBA00022840"/>
    </source>
</evidence>
<name>A0A2N0NRL4_9GLOM</name>
<sequence length="250" mass="29717">MFIHHEKYPEWILFEKFQNFTYIAEGGFSKIYTAEWSEGLYLKIKNGLKLLFRFVFMRLFVTQDPNTKEYMMVLFYCKDGNLRNYLNNSKNYIDCGADIHNAGFIHKDFHSVIYYLSPWCTQFICDCIFEYQYSPDFHPFFVHITSGFRPVFGFLFFLFKFNCVHHFENGDNRWPIISDLGMCQSANKQTVKEEGIYGVLPYMAPEILCGYQYTKAADIYSFGIIIMNEFLSKEIPFNDIPHDVLYVKIY</sequence>
<organism evidence="7 8">
    <name type="scientific">Rhizophagus irregularis</name>
    <dbReference type="NCBI Taxonomy" id="588596"/>
    <lineage>
        <taxon>Eukaryota</taxon>
        <taxon>Fungi</taxon>
        <taxon>Fungi incertae sedis</taxon>
        <taxon>Mucoromycota</taxon>
        <taxon>Glomeromycotina</taxon>
        <taxon>Glomeromycetes</taxon>
        <taxon>Glomerales</taxon>
        <taxon>Glomeraceae</taxon>
        <taxon>Rhizophagus</taxon>
    </lineage>
</organism>
<feature type="domain" description="Protein kinase" evidence="6">
    <location>
        <begin position="17"/>
        <end position="250"/>
    </location>
</feature>
<dbReference type="PROSITE" id="PS50011">
    <property type="entry name" value="PROTEIN_KINASE_DOM"/>
    <property type="match status" value="1"/>
</dbReference>
<dbReference type="EMBL" id="LLXJ01003337">
    <property type="protein sequence ID" value="PKB97214.1"/>
    <property type="molecule type" value="Genomic_DNA"/>
</dbReference>